<dbReference type="OrthoDB" id="1163908at2759"/>
<comment type="caution">
    <text evidence="2">The sequence shown here is derived from an EMBL/GenBank/DDBJ whole genome shotgun (WGS) entry which is preliminary data.</text>
</comment>
<sequence>MFSLLVKYATIRIILSIAISKGCSLHQVDVNNAFLNGDLNTEVFMQQPPGYDLGALHYFLGIEVNHSSGCLHLCQRKYIRDIHDRCSMTNAKSIHTPLVNSSIMSKDDGERLEDSTEYRSLTVHPFARLSLIGYADANWGLDFDDRQSTSGYYVYFGQTPVSWCSKK</sequence>
<keyword evidence="3" id="KW-1185">Reference proteome</keyword>
<name>A0A5B6VX22_9ROSI</name>
<evidence type="ECO:0000313" key="3">
    <source>
        <dbReference type="Proteomes" id="UP000325315"/>
    </source>
</evidence>
<organism evidence="2 3">
    <name type="scientific">Gossypium australe</name>
    <dbReference type="NCBI Taxonomy" id="47621"/>
    <lineage>
        <taxon>Eukaryota</taxon>
        <taxon>Viridiplantae</taxon>
        <taxon>Streptophyta</taxon>
        <taxon>Embryophyta</taxon>
        <taxon>Tracheophyta</taxon>
        <taxon>Spermatophyta</taxon>
        <taxon>Magnoliopsida</taxon>
        <taxon>eudicotyledons</taxon>
        <taxon>Gunneridae</taxon>
        <taxon>Pentapetalae</taxon>
        <taxon>rosids</taxon>
        <taxon>malvids</taxon>
        <taxon>Malvales</taxon>
        <taxon>Malvaceae</taxon>
        <taxon>Malvoideae</taxon>
        <taxon>Gossypium</taxon>
    </lineage>
</organism>
<feature type="domain" description="Reverse transcriptase Ty1/copia-type" evidence="1">
    <location>
        <begin position="2"/>
        <end position="51"/>
    </location>
</feature>
<dbReference type="AlphaFoldDB" id="A0A5B6VX22"/>
<evidence type="ECO:0000313" key="2">
    <source>
        <dbReference type="EMBL" id="KAA3473820.1"/>
    </source>
</evidence>
<accession>A0A5B6VX22</accession>
<dbReference type="InterPro" id="IPR013103">
    <property type="entry name" value="RVT_2"/>
</dbReference>
<evidence type="ECO:0000259" key="1">
    <source>
        <dbReference type="Pfam" id="PF07727"/>
    </source>
</evidence>
<reference evidence="3" key="1">
    <citation type="journal article" date="2019" name="Plant Biotechnol. J.">
        <title>Genome sequencing of the Australian wild diploid species Gossypium australe highlights disease resistance and delayed gland morphogenesis.</title>
        <authorList>
            <person name="Cai Y."/>
            <person name="Cai X."/>
            <person name="Wang Q."/>
            <person name="Wang P."/>
            <person name="Zhang Y."/>
            <person name="Cai C."/>
            <person name="Xu Y."/>
            <person name="Wang K."/>
            <person name="Zhou Z."/>
            <person name="Wang C."/>
            <person name="Geng S."/>
            <person name="Li B."/>
            <person name="Dong Q."/>
            <person name="Hou Y."/>
            <person name="Wang H."/>
            <person name="Ai P."/>
            <person name="Liu Z."/>
            <person name="Yi F."/>
            <person name="Sun M."/>
            <person name="An G."/>
            <person name="Cheng J."/>
            <person name="Zhang Y."/>
            <person name="Shi Q."/>
            <person name="Xie Y."/>
            <person name="Shi X."/>
            <person name="Chang Y."/>
            <person name="Huang F."/>
            <person name="Chen Y."/>
            <person name="Hong S."/>
            <person name="Mi L."/>
            <person name="Sun Q."/>
            <person name="Zhang L."/>
            <person name="Zhou B."/>
            <person name="Peng R."/>
            <person name="Zhang X."/>
            <person name="Liu F."/>
        </authorList>
    </citation>
    <scope>NUCLEOTIDE SEQUENCE [LARGE SCALE GENOMIC DNA]</scope>
    <source>
        <strain evidence="3">cv. PA1801</strain>
    </source>
</reference>
<protein>
    <recommendedName>
        <fullName evidence="1">Reverse transcriptase Ty1/copia-type domain-containing protein</fullName>
    </recommendedName>
</protein>
<gene>
    <name evidence="2" type="ORF">EPI10_024170</name>
</gene>
<dbReference type="Pfam" id="PF07727">
    <property type="entry name" value="RVT_2"/>
    <property type="match status" value="1"/>
</dbReference>
<proteinExistence type="predicted"/>
<dbReference type="EMBL" id="SMMG02000005">
    <property type="protein sequence ID" value="KAA3473820.1"/>
    <property type="molecule type" value="Genomic_DNA"/>
</dbReference>
<dbReference type="Proteomes" id="UP000325315">
    <property type="component" value="Unassembled WGS sequence"/>
</dbReference>